<dbReference type="PANTHER" id="PTHR24291:SF50">
    <property type="entry name" value="BIFUNCTIONAL ALBAFLAVENONE MONOOXYGENASE_TERPENE SYNTHASE"/>
    <property type="match status" value="1"/>
</dbReference>
<dbReference type="InterPro" id="IPR050196">
    <property type="entry name" value="Cytochrome_P450_Monoox"/>
</dbReference>
<evidence type="ECO:0000256" key="3">
    <source>
        <dbReference type="ARBA" id="ARBA00022723"/>
    </source>
</evidence>
<gene>
    <name evidence="9" type="ORF">KDA82_26865</name>
</gene>
<comment type="caution">
    <text evidence="9">The sequence shown here is derived from an EMBL/GenBank/DDBJ whole genome shotgun (WGS) entry which is preliminary data.</text>
</comment>
<feature type="binding site" description="axial binding residue" evidence="7">
    <location>
        <position position="277"/>
    </location>
    <ligand>
        <name>heme</name>
        <dbReference type="ChEBI" id="CHEBI:30413"/>
    </ligand>
    <ligandPart>
        <name>Fe</name>
        <dbReference type="ChEBI" id="CHEBI:18248"/>
    </ligandPart>
</feature>
<dbReference type="InterPro" id="IPR036396">
    <property type="entry name" value="Cyt_P450_sf"/>
</dbReference>
<dbReference type="SUPFAM" id="SSF48264">
    <property type="entry name" value="Cytochrome P450"/>
    <property type="match status" value="1"/>
</dbReference>
<evidence type="ECO:0000256" key="6">
    <source>
        <dbReference type="ARBA" id="ARBA00023033"/>
    </source>
</evidence>
<keyword evidence="6 8" id="KW-0503">Monooxygenase</keyword>
<dbReference type="InterPro" id="IPR017972">
    <property type="entry name" value="Cyt_P450_CS"/>
</dbReference>
<keyword evidence="5 7" id="KW-0408">Iron</keyword>
<dbReference type="PANTHER" id="PTHR24291">
    <property type="entry name" value="CYTOCHROME P450 FAMILY 4"/>
    <property type="match status" value="1"/>
</dbReference>
<keyword evidence="3 7" id="KW-0479">Metal-binding</keyword>
<keyword evidence="10" id="KW-1185">Reference proteome</keyword>
<dbReference type="PRINTS" id="PR00463">
    <property type="entry name" value="EP450I"/>
</dbReference>
<dbReference type="AlphaFoldDB" id="A0A8T4IVV0"/>
<proteinExistence type="inferred from homology"/>
<evidence type="ECO:0000256" key="2">
    <source>
        <dbReference type="ARBA" id="ARBA00022617"/>
    </source>
</evidence>
<sequence>MREAATSMTSRWREGTVQPIDTQLYQTTARAVVRSLFSAELGTDATDEIVRSLPVILNGIGTRTYVPVNALYRLPTPGNRRFEKALRGLHAVVDSVIAEYRRAGNDHQDLLSTLLSARHQDTGDPLTDQEVHDQAVSVLSAGTDPTASTMAWVLHALATHPDIERAVHDEVDHVLGGRPVTVDDLPALDYLHRVVDEALRLYAPAWLLPRSPERDIELRGHRIPAGSQIFFSPFAIHHDPRLRQHPERFDPDRWLPHSGDSTTRCSFLPFGSGVRQCIGEPYARTLMPVVLATVTQHWRLRHTPRARIRPVAFTLLRPNRMPMIAQKRRHA</sequence>
<dbReference type="GO" id="GO:0005506">
    <property type="term" value="F:iron ion binding"/>
    <property type="evidence" value="ECO:0007669"/>
    <property type="project" value="InterPro"/>
</dbReference>
<name>A0A8T4IVV0_9ACTN</name>
<evidence type="ECO:0000256" key="1">
    <source>
        <dbReference type="ARBA" id="ARBA00010617"/>
    </source>
</evidence>
<dbReference type="Pfam" id="PF00067">
    <property type="entry name" value="p450"/>
    <property type="match status" value="1"/>
</dbReference>
<organism evidence="9 10">
    <name type="scientific">Streptomyces daliensis</name>
    <dbReference type="NCBI Taxonomy" id="299421"/>
    <lineage>
        <taxon>Bacteria</taxon>
        <taxon>Bacillati</taxon>
        <taxon>Actinomycetota</taxon>
        <taxon>Actinomycetes</taxon>
        <taxon>Kitasatosporales</taxon>
        <taxon>Streptomycetaceae</taxon>
        <taxon>Streptomyces</taxon>
    </lineage>
</organism>
<keyword evidence="2 7" id="KW-0349">Heme</keyword>
<evidence type="ECO:0000313" key="9">
    <source>
        <dbReference type="EMBL" id="MBR7676561.1"/>
    </source>
</evidence>
<evidence type="ECO:0000313" key="10">
    <source>
        <dbReference type="Proteomes" id="UP000675554"/>
    </source>
</evidence>
<dbReference type="InterPro" id="IPR001128">
    <property type="entry name" value="Cyt_P450"/>
</dbReference>
<dbReference type="Gene3D" id="1.10.630.10">
    <property type="entry name" value="Cytochrome P450"/>
    <property type="match status" value="1"/>
</dbReference>
<dbReference type="PRINTS" id="PR00385">
    <property type="entry name" value="P450"/>
</dbReference>
<dbReference type="GO" id="GO:0020037">
    <property type="term" value="F:heme binding"/>
    <property type="evidence" value="ECO:0007669"/>
    <property type="project" value="InterPro"/>
</dbReference>
<dbReference type="PROSITE" id="PS00086">
    <property type="entry name" value="CYTOCHROME_P450"/>
    <property type="match status" value="1"/>
</dbReference>
<evidence type="ECO:0000256" key="7">
    <source>
        <dbReference type="PIRSR" id="PIRSR602401-1"/>
    </source>
</evidence>
<accession>A0A8T4IVV0</accession>
<evidence type="ECO:0000256" key="5">
    <source>
        <dbReference type="ARBA" id="ARBA00023004"/>
    </source>
</evidence>
<dbReference type="Proteomes" id="UP000675554">
    <property type="component" value="Unassembled WGS sequence"/>
</dbReference>
<reference evidence="9" key="1">
    <citation type="submission" date="2021-04" db="EMBL/GenBank/DDBJ databases">
        <title>Sequencing of actinobacteria type strains.</title>
        <authorList>
            <person name="Nguyen G.-S."/>
            <person name="Wentzel A."/>
        </authorList>
    </citation>
    <scope>NUCLEOTIDE SEQUENCE</scope>
    <source>
        <strain evidence="9">DSM 42095</strain>
    </source>
</reference>
<evidence type="ECO:0000256" key="4">
    <source>
        <dbReference type="ARBA" id="ARBA00023002"/>
    </source>
</evidence>
<evidence type="ECO:0000256" key="8">
    <source>
        <dbReference type="RuleBase" id="RU000461"/>
    </source>
</evidence>
<dbReference type="EMBL" id="JAGSMN010000686">
    <property type="protein sequence ID" value="MBR7676561.1"/>
    <property type="molecule type" value="Genomic_DNA"/>
</dbReference>
<dbReference type="GO" id="GO:0004497">
    <property type="term" value="F:monooxygenase activity"/>
    <property type="evidence" value="ECO:0007669"/>
    <property type="project" value="UniProtKB-KW"/>
</dbReference>
<keyword evidence="4 8" id="KW-0560">Oxidoreductase</keyword>
<dbReference type="InterPro" id="IPR002401">
    <property type="entry name" value="Cyt_P450_E_grp-I"/>
</dbReference>
<dbReference type="GO" id="GO:0016705">
    <property type="term" value="F:oxidoreductase activity, acting on paired donors, with incorporation or reduction of molecular oxygen"/>
    <property type="evidence" value="ECO:0007669"/>
    <property type="project" value="InterPro"/>
</dbReference>
<protein>
    <submittedName>
        <fullName evidence="9">Cytochrome P450</fullName>
    </submittedName>
</protein>
<comment type="cofactor">
    <cofactor evidence="7">
        <name>heme</name>
        <dbReference type="ChEBI" id="CHEBI:30413"/>
    </cofactor>
</comment>
<comment type="similarity">
    <text evidence="1 8">Belongs to the cytochrome P450 family.</text>
</comment>